<organism evidence="1 2">
    <name type="scientific">Segatella copri</name>
    <dbReference type="NCBI Taxonomy" id="165179"/>
    <lineage>
        <taxon>Bacteria</taxon>
        <taxon>Pseudomonadati</taxon>
        <taxon>Bacteroidota</taxon>
        <taxon>Bacteroidia</taxon>
        <taxon>Bacteroidales</taxon>
        <taxon>Prevotellaceae</taxon>
        <taxon>Segatella</taxon>
    </lineage>
</organism>
<proteinExistence type="predicted"/>
<dbReference type="AlphaFoldDB" id="A0AA91TJN0"/>
<evidence type="ECO:0000313" key="1">
    <source>
        <dbReference type="EMBL" id="OXL43958.1"/>
    </source>
</evidence>
<dbReference type="EMBL" id="NMPZ01000011">
    <property type="protein sequence ID" value="OXL43958.1"/>
    <property type="molecule type" value="Genomic_DNA"/>
</dbReference>
<protein>
    <submittedName>
        <fullName evidence="1">Uncharacterized protein</fullName>
    </submittedName>
</protein>
<accession>A0AA91TJN0</accession>
<dbReference type="Proteomes" id="UP000215155">
    <property type="component" value="Unassembled WGS sequence"/>
</dbReference>
<evidence type="ECO:0000313" key="2">
    <source>
        <dbReference type="Proteomes" id="UP000215155"/>
    </source>
</evidence>
<comment type="caution">
    <text evidence="1">The sequence shown here is derived from an EMBL/GenBank/DDBJ whole genome shotgun (WGS) entry which is preliminary data.</text>
</comment>
<name>A0AA91TJN0_9BACT</name>
<reference evidence="1 2" key="1">
    <citation type="submission" date="2017-07" db="EMBL/GenBank/DDBJ databases">
        <title>Draft genome sequence of Prevotella copri isolated from the gut of healthy adult Indian.</title>
        <authorList>
            <person name="Das B."/>
            <person name="Bag S."/>
            <person name="Ghosh T.S."/>
        </authorList>
    </citation>
    <scope>NUCLEOTIDE SEQUENCE [LARGE SCALE GENOMIC DNA]</scope>
    <source>
        <strain evidence="1 2">Indica</strain>
    </source>
</reference>
<sequence>MRVKRFLLLQFLKLLPFQGAGLLTVYPRVLPWARSFCPFRAQVCSTWSAGVSKFAPHALKGQKLTAQGIALGSFVCRTVALKGQKLSISEPYTKKGLPLVESPFLRL</sequence>
<gene>
    <name evidence="1" type="ORF">CFT61_08675</name>
</gene>